<feature type="domain" description="Integrase catalytic" evidence="1">
    <location>
        <begin position="89"/>
        <end position="140"/>
    </location>
</feature>
<dbReference type="PANTHER" id="PTHR47515">
    <property type="entry name" value="LOW CALCIUM RESPONSE LOCUS PROTEIN T"/>
    <property type="match status" value="1"/>
</dbReference>
<accession>A0A2U1UXC0</accession>
<evidence type="ECO:0000313" key="3">
    <source>
        <dbReference type="Proteomes" id="UP000245048"/>
    </source>
</evidence>
<feature type="non-terminal residue" evidence="2">
    <location>
        <position position="140"/>
    </location>
</feature>
<dbReference type="InterPro" id="IPR025948">
    <property type="entry name" value="HTH-like_dom"/>
</dbReference>
<dbReference type="OrthoDB" id="9813285at2"/>
<dbReference type="SUPFAM" id="SSF53098">
    <property type="entry name" value="Ribonuclease H-like"/>
    <property type="match status" value="1"/>
</dbReference>
<gene>
    <name evidence="2" type="ORF">CR165_24165</name>
</gene>
<dbReference type="PROSITE" id="PS50994">
    <property type="entry name" value="INTEGRASE"/>
    <property type="match status" value="1"/>
</dbReference>
<comment type="caution">
    <text evidence="2">The sequence shown here is derived from an EMBL/GenBank/DDBJ whole genome shotgun (WGS) entry which is preliminary data.</text>
</comment>
<protein>
    <submittedName>
        <fullName evidence="2">IS3 family transposase</fullName>
    </submittedName>
</protein>
<reference evidence="3" key="1">
    <citation type="submission" date="2017-10" db="EMBL/GenBank/DDBJ databases">
        <authorList>
            <person name="Toshchakov S.V."/>
            <person name="Goeva M.A."/>
        </authorList>
    </citation>
    <scope>NUCLEOTIDE SEQUENCE [LARGE SCALE GENOMIC DNA]</scope>
    <source>
        <strain evidence="3">JR1/69-1-13</strain>
    </source>
</reference>
<feature type="non-terminal residue" evidence="2">
    <location>
        <position position="1"/>
    </location>
</feature>
<dbReference type="Proteomes" id="UP000245048">
    <property type="component" value="Unassembled WGS sequence"/>
</dbReference>
<evidence type="ECO:0000313" key="2">
    <source>
        <dbReference type="EMBL" id="PWC26280.1"/>
    </source>
</evidence>
<dbReference type="GO" id="GO:0015074">
    <property type="term" value="P:DNA integration"/>
    <property type="evidence" value="ECO:0007669"/>
    <property type="project" value="InterPro"/>
</dbReference>
<proteinExistence type="predicted"/>
<dbReference type="Pfam" id="PF13276">
    <property type="entry name" value="HTH_21"/>
    <property type="match status" value="1"/>
</dbReference>
<organism evidence="2 3">
    <name type="scientific">Teichococcus aestuarii</name>
    <dbReference type="NCBI Taxonomy" id="568898"/>
    <lineage>
        <taxon>Bacteria</taxon>
        <taxon>Pseudomonadati</taxon>
        <taxon>Pseudomonadota</taxon>
        <taxon>Alphaproteobacteria</taxon>
        <taxon>Acetobacterales</taxon>
        <taxon>Roseomonadaceae</taxon>
        <taxon>Roseomonas</taxon>
    </lineage>
</organism>
<dbReference type="RefSeq" id="WP_146202053.1">
    <property type="nucleotide sequence ID" value="NZ_PDOA01000091.1"/>
</dbReference>
<name>A0A2U1UXC0_9PROT</name>
<dbReference type="InterPro" id="IPR012337">
    <property type="entry name" value="RNaseH-like_sf"/>
</dbReference>
<dbReference type="EMBL" id="PDOA01000091">
    <property type="protein sequence ID" value="PWC26280.1"/>
    <property type="molecule type" value="Genomic_DNA"/>
</dbReference>
<evidence type="ECO:0000259" key="1">
    <source>
        <dbReference type="PROSITE" id="PS50994"/>
    </source>
</evidence>
<sequence>VLGQHRATQRQAPAPPDDEAALTAAIIGLARQYGRYGYRRITALLQAEGWGCNHKRVERIWRREGLKVPARQPKRGRLWLNDGSCVRLRPERPDHVWAYDFVEDRTRDGRKLRMLNVVDEFTRECLAIRVARKLSSLDVI</sequence>
<dbReference type="AlphaFoldDB" id="A0A2U1UXC0"/>
<dbReference type="InterPro" id="IPR001584">
    <property type="entry name" value="Integrase_cat-core"/>
</dbReference>
<keyword evidence="3" id="KW-1185">Reference proteome</keyword>
<dbReference type="PANTHER" id="PTHR47515:SF1">
    <property type="entry name" value="BLR2054 PROTEIN"/>
    <property type="match status" value="1"/>
</dbReference>